<dbReference type="Proteomes" id="UP000078397">
    <property type="component" value="Unassembled WGS sequence"/>
</dbReference>
<evidence type="ECO:0000313" key="3">
    <source>
        <dbReference type="EMBL" id="OAQ65047.1"/>
    </source>
</evidence>
<feature type="chain" id="PRO_5008101704" evidence="2">
    <location>
        <begin position="20"/>
        <end position="252"/>
    </location>
</feature>
<dbReference type="OrthoDB" id="4926019at2759"/>
<dbReference type="AlphaFoldDB" id="A0A179FHZ2"/>
<protein>
    <submittedName>
        <fullName evidence="3">Uncharacterized protein</fullName>
    </submittedName>
</protein>
<evidence type="ECO:0000313" key="4">
    <source>
        <dbReference type="Proteomes" id="UP000078397"/>
    </source>
</evidence>
<evidence type="ECO:0000256" key="2">
    <source>
        <dbReference type="SAM" id="SignalP"/>
    </source>
</evidence>
<organism evidence="3 4">
    <name type="scientific">Pochonia chlamydosporia 170</name>
    <dbReference type="NCBI Taxonomy" id="1380566"/>
    <lineage>
        <taxon>Eukaryota</taxon>
        <taxon>Fungi</taxon>
        <taxon>Dikarya</taxon>
        <taxon>Ascomycota</taxon>
        <taxon>Pezizomycotina</taxon>
        <taxon>Sordariomycetes</taxon>
        <taxon>Hypocreomycetidae</taxon>
        <taxon>Hypocreales</taxon>
        <taxon>Clavicipitaceae</taxon>
        <taxon>Pochonia</taxon>
    </lineage>
</organism>
<reference evidence="3 4" key="1">
    <citation type="journal article" date="2016" name="PLoS Pathog.">
        <title>Biosynthesis of antibiotic leucinostatins in bio-control fungus Purpureocillium lilacinum and their inhibition on phytophthora revealed by genome mining.</title>
        <authorList>
            <person name="Wang G."/>
            <person name="Liu Z."/>
            <person name="Lin R."/>
            <person name="Li E."/>
            <person name="Mao Z."/>
            <person name="Ling J."/>
            <person name="Yang Y."/>
            <person name="Yin W.B."/>
            <person name="Xie B."/>
        </authorList>
    </citation>
    <scope>NUCLEOTIDE SEQUENCE [LARGE SCALE GENOMIC DNA]</scope>
    <source>
        <strain evidence="3">170</strain>
    </source>
</reference>
<keyword evidence="4" id="KW-1185">Reference proteome</keyword>
<dbReference type="RefSeq" id="XP_018142361.1">
    <property type="nucleotide sequence ID" value="XM_018285288.1"/>
</dbReference>
<keyword evidence="2" id="KW-0732">Signal</keyword>
<comment type="caution">
    <text evidence="3">The sequence shown here is derived from an EMBL/GenBank/DDBJ whole genome shotgun (WGS) entry which is preliminary data.</text>
</comment>
<sequence length="252" mass="25723">MHSASAITLLSALSVLVNAAPAIDKRQGPATRTITQKAPFQELEKLPVLPNGVTVVDLNMSEYASFGYPEDSDQFKCHGTCGAVIRIANTPEKCTHPYAQPFVNFCFGPCLTLKNFKPYGPAQKFKDSCNLVVTQPRSSTVVSTTSTTAESPSSTISTNTASLTSTASVAYPTESPASSGHSASPSKTSSLPTGSAAVRPSSHPSGVVSGTASAPTATGTPISTAVVTAGAANASFNVLAAITVATLAIIIS</sequence>
<evidence type="ECO:0000256" key="1">
    <source>
        <dbReference type="SAM" id="MobiDB-lite"/>
    </source>
</evidence>
<feature type="region of interest" description="Disordered" evidence="1">
    <location>
        <begin position="140"/>
        <end position="219"/>
    </location>
</feature>
<accession>A0A179FHZ2</accession>
<gene>
    <name evidence="3" type="ORF">VFPPC_06222</name>
</gene>
<feature type="compositionally biased region" description="Low complexity" evidence="1">
    <location>
        <begin position="209"/>
        <end position="219"/>
    </location>
</feature>
<feature type="compositionally biased region" description="Low complexity" evidence="1">
    <location>
        <begin position="140"/>
        <end position="190"/>
    </location>
</feature>
<dbReference type="EMBL" id="LSBJ02000005">
    <property type="protein sequence ID" value="OAQ65047.1"/>
    <property type="molecule type" value="Genomic_DNA"/>
</dbReference>
<name>A0A179FHZ2_METCM</name>
<proteinExistence type="predicted"/>
<feature type="signal peptide" evidence="2">
    <location>
        <begin position="1"/>
        <end position="19"/>
    </location>
</feature>
<dbReference type="GeneID" id="28849282"/>
<dbReference type="KEGG" id="pchm:VFPPC_06222"/>